<dbReference type="Proteomes" id="UP000323386">
    <property type="component" value="Unassembled WGS sequence"/>
</dbReference>
<accession>A0A5C3FBA1</accession>
<feature type="region of interest" description="Disordered" evidence="1">
    <location>
        <begin position="1"/>
        <end position="41"/>
    </location>
</feature>
<organism evidence="2 3">
    <name type="scientific">Pseudozyma flocculosa</name>
    <dbReference type="NCBI Taxonomy" id="84751"/>
    <lineage>
        <taxon>Eukaryota</taxon>
        <taxon>Fungi</taxon>
        <taxon>Dikarya</taxon>
        <taxon>Basidiomycota</taxon>
        <taxon>Ustilaginomycotina</taxon>
        <taxon>Ustilaginomycetes</taxon>
        <taxon>Ustilaginales</taxon>
        <taxon>Ustilaginaceae</taxon>
        <taxon>Pseudozyma</taxon>
    </lineage>
</organism>
<proteinExistence type="predicted"/>
<evidence type="ECO:0000313" key="2">
    <source>
        <dbReference type="EMBL" id="SPO40965.1"/>
    </source>
</evidence>
<evidence type="ECO:0000256" key="1">
    <source>
        <dbReference type="SAM" id="MobiDB-lite"/>
    </source>
</evidence>
<keyword evidence="3" id="KW-1185">Reference proteome</keyword>
<feature type="compositionally biased region" description="Basic residues" evidence="1">
    <location>
        <begin position="1"/>
        <end position="14"/>
    </location>
</feature>
<gene>
    <name evidence="2" type="ORF">PSFLO_06447</name>
</gene>
<evidence type="ECO:0000313" key="3">
    <source>
        <dbReference type="Proteomes" id="UP000323386"/>
    </source>
</evidence>
<dbReference type="AlphaFoldDB" id="A0A5C3FBA1"/>
<dbReference type="EMBL" id="OOIP01000023">
    <property type="protein sequence ID" value="SPO40965.1"/>
    <property type="molecule type" value="Genomic_DNA"/>
</dbReference>
<reference evidence="2 3" key="1">
    <citation type="submission" date="2018-03" db="EMBL/GenBank/DDBJ databases">
        <authorList>
            <person name="Guldener U."/>
        </authorList>
    </citation>
    <scope>NUCLEOTIDE SEQUENCE [LARGE SCALE GENOMIC DNA]</scope>
    <source>
        <strain evidence="2 3">DAOM196992</strain>
    </source>
</reference>
<name>A0A5C3FBA1_9BASI</name>
<protein>
    <submittedName>
        <fullName evidence="2">Uncharacterized protein</fullName>
    </submittedName>
</protein>
<sequence length="125" mass="13009">MQPWRRWHKAKRRPSQGQTATPDGLPAPAARDANPTSQAGRLDQVGQVVGLQYRAAVALSMIWQAGIHPCLSAVSPGPSSATGSPCGDALRPSLDLLLAPANPASCASCKGPALFPSSHHRATLL</sequence>